<dbReference type="GeneID" id="20318059"/>
<evidence type="ECO:0000313" key="2">
    <source>
        <dbReference type="Proteomes" id="UP000054324"/>
    </source>
</evidence>
<sequence>MYIQKFSTSIYAQWIAEVRKPSHHGKVQSLRDGEGASAENIETLLGYGSTTNPNVPNKSPPAEMLSGRKIRLPIDVVLRTRMNVPEIENEDCRMTGFNLLTISVHQLKH</sequence>
<dbReference type="RefSeq" id="XP_009166728.1">
    <property type="nucleotide sequence ID" value="XM_009168464.1"/>
</dbReference>
<dbReference type="KEGG" id="ovi:T265_03872"/>
<dbReference type="Proteomes" id="UP000054324">
    <property type="component" value="Unassembled WGS sequence"/>
</dbReference>
<protein>
    <submittedName>
        <fullName evidence="1">Uncharacterized protein</fullName>
    </submittedName>
</protein>
<gene>
    <name evidence="1" type="ORF">T265_03872</name>
</gene>
<organism evidence="1 2">
    <name type="scientific">Opisthorchis viverrini</name>
    <name type="common">Southeast Asian liver fluke</name>
    <dbReference type="NCBI Taxonomy" id="6198"/>
    <lineage>
        <taxon>Eukaryota</taxon>
        <taxon>Metazoa</taxon>
        <taxon>Spiralia</taxon>
        <taxon>Lophotrochozoa</taxon>
        <taxon>Platyhelminthes</taxon>
        <taxon>Trematoda</taxon>
        <taxon>Digenea</taxon>
        <taxon>Opisthorchiida</taxon>
        <taxon>Opisthorchiata</taxon>
        <taxon>Opisthorchiidae</taxon>
        <taxon>Opisthorchis</taxon>
    </lineage>
</organism>
<dbReference type="EMBL" id="KL596677">
    <property type="protein sequence ID" value="KER29494.1"/>
    <property type="molecule type" value="Genomic_DNA"/>
</dbReference>
<name>A0A075AH95_OPIVI</name>
<proteinExistence type="predicted"/>
<evidence type="ECO:0000313" key="1">
    <source>
        <dbReference type="EMBL" id="KER29494.1"/>
    </source>
</evidence>
<dbReference type="AlphaFoldDB" id="A0A075AH95"/>
<keyword evidence="2" id="KW-1185">Reference proteome</keyword>
<reference evidence="1 2" key="1">
    <citation type="submission" date="2013-11" db="EMBL/GenBank/DDBJ databases">
        <title>Opisthorchis viverrini - life in the bile duct.</title>
        <authorList>
            <person name="Young N.D."/>
            <person name="Nagarajan N."/>
            <person name="Lin S.J."/>
            <person name="Korhonen P.K."/>
            <person name="Jex A.R."/>
            <person name="Hall R.S."/>
            <person name="Safavi-Hemami H."/>
            <person name="Kaewkong W."/>
            <person name="Bertrand D."/>
            <person name="Gao S."/>
            <person name="Seet Q."/>
            <person name="Wongkham S."/>
            <person name="Teh B.T."/>
            <person name="Wongkham C."/>
            <person name="Intapan P.M."/>
            <person name="Maleewong W."/>
            <person name="Yang X."/>
            <person name="Hu M."/>
            <person name="Wang Z."/>
            <person name="Hofmann A."/>
            <person name="Sternberg P.W."/>
            <person name="Tan P."/>
            <person name="Wang J."/>
            <person name="Gasser R.B."/>
        </authorList>
    </citation>
    <scope>NUCLEOTIDE SEQUENCE [LARGE SCALE GENOMIC DNA]</scope>
</reference>
<accession>A0A075AH95</accession>
<dbReference type="CTD" id="20318059"/>